<dbReference type="EMBL" id="JBHSKF010000012">
    <property type="protein sequence ID" value="MFC5289623.1"/>
    <property type="molecule type" value="Genomic_DNA"/>
</dbReference>
<accession>A0ABW0ET92</accession>
<proteinExistence type="predicted"/>
<sequence length="46" mass="4501">MRRPATHPLTPLVLAPAAVALALAGWSVAAWAALGGLAGHTLSGSV</sequence>
<evidence type="ECO:0000313" key="1">
    <source>
        <dbReference type="EMBL" id="MFC5289623.1"/>
    </source>
</evidence>
<comment type="caution">
    <text evidence="1">The sequence shown here is derived from an EMBL/GenBank/DDBJ whole genome shotgun (WGS) entry which is preliminary data.</text>
</comment>
<keyword evidence="2" id="KW-1185">Reference proteome</keyword>
<protein>
    <submittedName>
        <fullName evidence="1">Uncharacterized protein</fullName>
    </submittedName>
</protein>
<gene>
    <name evidence="1" type="ORF">ACFPM7_21440</name>
</gene>
<dbReference type="Proteomes" id="UP001596157">
    <property type="component" value="Unassembled WGS sequence"/>
</dbReference>
<organism evidence="1 2">
    <name type="scientific">Actinokineospora guangxiensis</name>
    <dbReference type="NCBI Taxonomy" id="1490288"/>
    <lineage>
        <taxon>Bacteria</taxon>
        <taxon>Bacillati</taxon>
        <taxon>Actinomycetota</taxon>
        <taxon>Actinomycetes</taxon>
        <taxon>Pseudonocardiales</taxon>
        <taxon>Pseudonocardiaceae</taxon>
        <taxon>Actinokineospora</taxon>
    </lineage>
</organism>
<name>A0ABW0ET92_9PSEU</name>
<reference evidence="2" key="1">
    <citation type="journal article" date="2019" name="Int. J. Syst. Evol. Microbiol.">
        <title>The Global Catalogue of Microorganisms (GCM) 10K type strain sequencing project: providing services to taxonomists for standard genome sequencing and annotation.</title>
        <authorList>
            <consortium name="The Broad Institute Genomics Platform"/>
            <consortium name="The Broad Institute Genome Sequencing Center for Infectious Disease"/>
            <person name="Wu L."/>
            <person name="Ma J."/>
        </authorList>
    </citation>
    <scope>NUCLEOTIDE SEQUENCE [LARGE SCALE GENOMIC DNA]</scope>
    <source>
        <strain evidence="2">CCUG 59778</strain>
    </source>
</reference>
<dbReference type="RefSeq" id="WP_378249476.1">
    <property type="nucleotide sequence ID" value="NZ_JBHSKF010000012.1"/>
</dbReference>
<evidence type="ECO:0000313" key="2">
    <source>
        <dbReference type="Proteomes" id="UP001596157"/>
    </source>
</evidence>